<organism evidence="3 4">
    <name type="scientific">Nocardia terpenica</name>
    <dbReference type="NCBI Taxonomy" id="455432"/>
    <lineage>
        <taxon>Bacteria</taxon>
        <taxon>Bacillati</taxon>
        <taxon>Actinomycetota</taxon>
        <taxon>Actinomycetes</taxon>
        <taxon>Mycobacteriales</taxon>
        <taxon>Nocardiaceae</taxon>
        <taxon>Nocardia</taxon>
    </lineage>
</organism>
<evidence type="ECO:0000313" key="4">
    <source>
        <dbReference type="Proteomes" id="UP000221961"/>
    </source>
</evidence>
<dbReference type="Pfam" id="PF04371">
    <property type="entry name" value="PAD_porph"/>
    <property type="match status" value="1"/>
</dbReference>
<evidence type="ECO:0000313" key="3">
    <source>
        <dbReference type="EMBL" id="ATL64972.1"/>
    </source>
</evidence>
<dbReference type="KEGG" id="ntp:CRH09_00695"/>
<reference evidence="3 4" key="1">
    <citation type="submission" date="2017-10" db="EMBL/GenBank/DDBJ databases">
        <title>Comparative genomics between pathogenic Norcardia.</title>
        <authorList>
            <person name="Zeng L."/>
        </authorList>
    </citation>
    <scope>NUCLEOTIDE SEQUENCE [LARGE SCALE GENOMIC DNA]</scope>
    <source>
        <strain evidence="3 4">NC_YFY_NT001</strain>
    </source>
</reference>
<dbReference type="SUPFAM" id="SSF55909">
    <property type="entry name" value="Pentein"/>
    <property type="match status" value="1"/>
</dbReference>
<dbReference type="AlphaFoldDB" id="A0A291RCX9"/>
<accession>A0A291RCX9</accession>
<protein>
    <submittedName>
        <fullName evidence="3">Agmatine deiminase family protein</fullName>
    </submittedName>
</protein>
<dbReference type="GO" id="GO:0009446">
    <property type="term" value="P:putrescine biosynthetic process"/>
    <property type="evidence" value="ECO:0007669"/>
    <property type="project" value="InterPro"/>
</dbReference>
<evidence type="ECO:0000256" key="2">
    <source>
        <dbReference type="SAM" id="MobiDB-lite"/>
    </source>
</evidence>
<dbReference type="InterPro" id="IPR007466">
    <property type="entry name" value="Peptidyl-Arg-deiminase_porph"/>
</dbReference>
<dbReference type="Gene3D" id="3.75.10.10">
    <property type="entry name" value="L-arginine/glycine Amidinotransferase, Chain A"/>
    <property type="match status" value="1"/>
</dbReference>
<gene>
    <name evidence="3" type="ORF">CRH09_00695</name>
</gene>
<dbReference type="EMBL" id="CP023778">
    <property type="protein sequence ID" value="ATL64972.1"/>
    <property type="molecule type" value="Genomic_DNA"/>
</dbReference>
<dbReference type="Proteomes" id="UP000221961">
    <property type="component" value="Chromosome"/>
</dbReference>
<dbReference type="PANTHER" id="PTHR31377">
    <property type="entry name" value="AGMATINE DEIMINASE-RELATED"/>
    <property type="match status" value="1"/>
</dbReference>
<dbReference type="GO" id="GO:0047632">
    <property type="term" value="F:agmatine deiminase activity"/>
    <property type="evidence" value="ECO:0007669"/>
    <property type="project" value="TreeGrafter"/>
</dbReference>
<sequence length="470" mass="50777">MRDGTGRFFFAEAQISGQLPPRDKCILGVGFTPPIAGNYPAYDRESNNAFSVRLPNGPVVGTTPPSSGDDYEFSGKSPGRANGRPELTPLSPASSTRRVGLSFPRFRRRVHRRTDIDCLWRKFGKVASVEDMTRYVMPAESAPHARTWLAWPAKESVWEDLLPLVRADVARLARAVAEFEPVTMLARREHVEDARRAVGSAVEVVPGPLDDLWMRDTGPTFVEAPGEGIVGIDFNFNGWGQKAEYHLDARVARKVLERAGIPRVIAPIVAEGGAFEVDGAGTLLATESSLVNPSRNPGYDHDAIEKALGELLGITKVVWLQGVAGEDVTDCHVDAVARFAEPGVVLVVCPVDPDPEDVFARAAVQACEILRQATDAEGRRFEVVELPQPAAAALPGRRGPDFLYSYANFYVGNGAVYLPVYGDTHNDDRAAGILGDVFPGRAVVRVEYNAVAEGGGGIHCSTQQQPLAAV</sequence>
<dbReference type="GO" id="GO:0004668">
    <property type="term" value="F:protein-arginine deiminase activity"/>
    <property type="evidence" value="ECO:0007669"/>
    <property type="project" value="InterPro"/>
</dbReference>
<evidence type="ECO:0000256" key="1">
    <source>
        <dbReference type="ARBA" id="ARBA00022801"/>
    </source>
</evidence>
<dbReference type="PANTHER" id="PTHR31377:SF0">
    <property type="entry name" value="AGMATINE DEIMINASE-RELATED"/>
    <property type="match status" value="1"/>
</dbReference>
<feature type="region of interest" description="Disordered" evidence="2">
    <location>
        <begin position="53"/>
        <end position="96"/>
    </location>
</feature>
<keyword evidence="1" id="KW-0378">Hydrolase</keyword>
<dbReference type="OrthoDB" id="9808013at2"/>
<name>A0A291RCX9_9NOCA</name>
<proteinExistence type="predicted"/>